<feature type="compositionally biased region" description="Polar residues" evidence="1">
    <location>
        <begin position="597"/>
        <end position="608"/>
    </location>
</feature>
<organism evidence="2 3">
    <name type="scientific">Symbiodinium necroappetens</name>
    <dbReference type="NCBI Taxonomy" id="1628268"/>
    <lineage>
        <taxon>Eukaryota</taxon>
        <taxon>Sar</taxon>
        <taxon>Alveolata</taxon>
        <taxon>Dinophyceae</taxon>
        <taxon>Suessiales</taxon>
        <taxon>Symbiodiniaceae</taxon>
        <taxon>Symbiodinium</taxon>
    </lineage>
</organism>
<proteinExistence type="predicted"/>
<dbReference type="PANTHER" id="PTHR19446">
    <property type="entry name" value="REVERSE TRANSCRIPTASES"/>
    <property type="match status" value="1"/>
</dbReference>
<feature type="compositionally biased region" description="Polar residues" evidence="1">
    <location>
        <begin position="648"/>
        <end position="662"/>
    </location>
</feature>
<evidence type="ECO:0000256" key="1">
    <source>
        <dbReference type="SAM" id="MobiDB-lite"/>
    </source>
</evidence>
<keyword evidence="3" id="KW-1185">Reference proteome</keyword>
<feature type="compositionally biased region" description="Basic and acidic residues" evidence="1">
    <location>
        <begin position="617"/>
        <end position="645"/>
    </location>
</feature>
<evidence type="ECO:0008006" key="4">
    <source>
        <dbReference type="Google" id="ProtNLM"/>
    </source>
</evidence>
<sequence length="911" mass="103044">MEEVLRQPQRSISSTVAAWGRTQHELPAEAVLDRTMAHLDATTAETLRDNFSWLKELLQRRPARNDRAWILTTGNQHCPDKQRLQQQLRPHVLERLRQRLPEPLALEAADTFTNMATSLWYQDFLTAMFPWLTAEEQLQFQQWFQDYEWNQYLSLPPSAAALARMDETGEEVDRNALPRGSADPVPPPPPSWLEISLVEHLLKLATPTFQANPTVVSLPTAARPSVLWTTPVLPAEAHYARPQFPPCLMVLLGSIRSGLTLSTASGKRRLAHLRLETQPAIDLLGMYQHAWDPGLKQWTGSSEERVQQLLQSRADFWESMRKWVRAVPRRNQLLIAGDANATLRPQPPYVGFVGGMQLSLDLAKAYDRLPRTTLVAALRRVHADPDLIALILTIHDNACLVIERFQERARVGMGRGIRQGCGLSPLLWICFTILVHDQLSTYLPAGSITSYADDFHVQWSFSHSREFKAACHTLPRIIADLDTLGREAAQLLKTYTCRRPQGRMLIVQHPSGELYGISATGIDAVSAAKFEGQLLKQLRTVKALQPIVKEWLKQRSRLQRPCEFCEAWYQVSPDFPMAAQADQQLLEARAELAQFSALHSRTPATTAPPSEAGTDMELDRDKRSADHHRPENPTKFAKGENKGDKQLSFASAPTGKGQSLAANQKLGEPDQEEANKTNDPGTGSTDLAKPDRNRRSPARETGKWGSQGWWGARRGQSQRQGRRDRDGDEDLKELVKQMGRLVLRLEDSQTIASLDTQFIMFIGTVADHKGWSLTANLYRVAQEWNQQKEQAPETLTQPLRVVLLHSFLEVLYHKIEAMEEDQDLRRARELGLVQDLETAPAYPYLRWDNQEKRHKQETMAPLSHQDAKVVVKMLQNLTACPNVIGRFHALHKLAPQHAAEVIPFSLQIQNR</sequence>
<protein>
    <recommendedName>
        <fullName evidence="4">Reverse transcriptase domain-containing protein</fullName>
    </recommendedName>
</protein>
<name>A0A812W8X5_9DINO</name>
<feature type="region of interest" description="Disordered" evidence="1">
    <location>
        <begin position="597"/>
        <end position="730"/>
    </location>
</feature>
<feature type="region of interest" description="Disordered" evidence="1">
    <location>
        <begin position="165"/>
        <end position="187"/>
    </location>
</feature>
<evidence type="ECO:0000313" key="2">
    <source>
        <dbReference type="EMBL" id="CAE7667535.1"/>
    </source>
</evidence>
<accession>A0A812W8X5</accession>
<reference evidence="2" key="1">
    <citation type="submission" date="2021-02" db="EMBL/GenBank/DDBJ databases">
        <authorList>
            <person name="Dougan E. K."/>
            <person name="Rhodes N."/>
            <person name="Thang M."/>
            <person name="Chan C."/>
        </authorList>
    </citation>
    <scope>NUCLEOTIDE SEQUENCE</scope>
</reference>
<dbReference type="OrthoDB" id="415822at2759"/>
<dbReference type="AlphaFoldDB" id="A0A812W8X5"/>
<feature type="non-terminal residue" evidence="2">
    <location>
        <position position="1"/>
    </location>
</feature>
<evidence type="ECO:0000313" key="3">
    <source>
        <dbReference type="Proteomes" id="UP000601435"/>
    </source>
</evidence>
<gene>
    <name evidence="2" type="ORF">SNEC2469_LOCUS19076</name>
</gene>
<dbReference type="EMBL" id="CAJNJA010032467">
    <property type="protein sequence ID" value="CAE7667535.1"/>
    <property type="molecule type" value="Genomic_DNA"/>
</dbReference>
<dbReference type="Proteomes" id="UP000601435">
    <property type="component" value="Unassembled WGS sequence"/>
</dbReference>
<feature type="compositionally biased region" description="Basic and acidic residues" evidence="1">
    <location>
        <begin position="165"/>
        <end position="176"/>
    </location>
</feature>
<comment type="caution">
    <text evidence="2">The sequence shown here is derived from an EMBL/GenBank/DDBJ whole genome shotgun (WGS) entry which is preliminary data.</text>
</comment>
<feature type="compositionally biased region" description="Basic and acidic residues" evidence="1">
    <location>
        <begin position="688"/>
        <end position="702"/>
    </location>
</feature>